<dbReference type="AlphaFoldDB" id="A0A9Q8W962"/>
<dbReference type="EMBL" id="CP019471">
    <property type="protein sequence ID" value="UQC75293.1"/>
    <property type="molecule type" value="Genomic_DNA"/>
</dbReference>
<feature type="region of interest" description="Disordered" evidence="1">
    <location>
        <begin position="123"/>
        <end position="174"/>
    </location>
</feature>
<proteinExistence type="predicted"/>
<evidence type="ECO:0000313" key="2">
    <source>
        <dbReference type="EMBL" id="UQC75293.1"/>
    </source>
</evidence>
<evidence type="ECO:0000313" key="3">
    <source>
        <dbReference type="Proteomes" id="UP000830671"/>
    </source>
</evidence>
<dbReference type="KEGG" id="clup:CLUP02_01947"/>
<organism evidence="2 3">
    <name type="scientific">Colletotrichum lupini</name>
    <dbReference type="NCBI Taxonomy" id="145971"/>
    <lineage>
        <taxon>Eukaryota</taxon>
        <taxon>Fungi</taxon>
        <taxon>Dikarya</taxon>
        <taxon>Ascomycota</taxon>
        <taxon>Pezizomycotina</taxon>
        <taxon>Sordariomycetes</taxon>
        <taxon>Hypocreomycetidae</taxon>
        <taxon>Glomerellales</taxon>
        <taxon>Glomerellaceae</taxon>
        <taxon>Colletotrichum</taxon>
        <taxon>Colletotrichum acutatum species complex</taxon>
    </lineage>
</organism>
<accession>A0A9Q8W962</accession>
<reference evidence="2" key="1">
    <citation type="journal article" date="2021" name="Mol. Plant Microbe Interact.">
        <title>Complete Genome Sequence of the Plant-Pathogenic Fungus Colletotrichum lupini.</title>
        <authorList>
            <person name="Baroncelli R."/>
            <person name="Pensec F."/>
            <person name="Da Lio D."/>
            <person name="Boufleur T."/>
            <person name="Vicente I."/>
            <person name="Sarrocco S."/>
            <person name="Picot A."/>
            <person name="Baraldi E."/>
            <person name="Sukno S."/>
            <person name="Thon M."/>
            <person name="Le Floch G."/>
        </authorList>
    </citation>
    <scope>NUCLEOTIDE SEQUENCE</scope>
    <source>
        <strain evidence="2">IMI 504893</strain>
    </source>
</reference>
<evidence type="ECO:0000256" key="1">
    <source>
        <dbReference type="SAM" id="MobiDB-lite"/>
    </source>
</evidence>
<name>A0A9Q8W962_9PEZI</name>
<feature type="compositionally biased region" description="Gly residues" evidence="1">
    <location>
        <begin position="161"/>
        <end position="172"/>
    </location>
</feature>
<sequence length="204" mass="22844">MTRGISTAYGYTVPVIDKICDLCAGFFVFLFPPLNTREENACKRWAVNGPVSTNSRRTRRLCRMSRTQTTPPCCPIPCLIGRLSAYGVVCLVACPPSSSIPPRRPPSPLADARLIDNRAAFPKRTSEHMFPLKGVQSTQSRQSRKSMKPQRTSREAREHGGGTQGRVVGNGPGLRSMTERLKRRKKETLFRGWTCLTEQTTYVR</sequence>
<gene>
    <name evidence="2" type="ORF">CLUP02_01947</name>
</gene>
<dbReference type="Proteomes" id="UP000830671">
    <property type="component" value="Chromosome 1"/>
</dbReference>
<keyword evidence="3" id="KW-1185">Reference proteome</keyword>
<dbReference type="RefSeq" id="XP_049136939.1">
    <property type="nucleotide sequence ID" value="XM_049280982.1"/>
</dbReference>
<dbReference type="GeneID" id="73335992"/>
<protein>
    <submittedName>
        <fullName evidence="2">Uncharacterized protein</fullName>
    </submittedName>
</protein>